<keyword evidence="6 10" id="KW-0235">DNA replication</keyword>
<accession>A0A0N4ZNX9</accession>
<dbReference type="Proteomes" id="UP000038045">
    <property type="component" value="Unplaced"/>
</dbReference>
<evidence type="ECO:0000256" key="1">
    <source>
        <dbReference type="ARBA" id="ARBA00009762"/>
    </source>
</evidence>
<evidence type="ECO:0000256" key="4">
    <source>
        <dbReference type="ARBA" id="ARBA00022679"/>
    </source>
</evidence>
<dbReference type="Pfam" id="PF01896">
    <property type="entry name" value="DNA_primase_S"/>
    <property type="match status" value="1"/>
</dbReference>
<dbReference type="InterPro" id="IPR014052">
    <property type="entry name" value="DNA_primase_ssu_euk/arc"/>
</dbReference>
<organism evidence="11 12">
    <name type="scientific">Parastrongyloides trichosuri</name>
    <name type="common">Possum-specific nematode worm</name>
    <dbReference type="NCBI Taxonomy" id="131310"/>
    <lineage>
        <taxon>Eukaryota</taxon>
        <taxon>Metazoa</taxon>
        <taxon>Ecdysozoa</taxon>
        <taxon>Nematoda</taxon>
        <taxon>Chromadorea</taxon>
        <taxon>Rhabditida</taxon>
        <taxon>Tylenchina</taxon>
        <taxon>Panagrolaimomorpha</taxon>
        <taxon>Strongyloidoidea</taxon>
        <taxon>Strongyloididae</taxon>
        <taxon>Parastrongyloides</taxon>
    </lineage>
</organism>
<evidence type="ECO:0000256" key="3">
    <source>
        <dbReference type="ARBA" id="ARBA00022515"/>
    </source>
</evidence>
<evidence type="ECO:0000313" key="12">
    <source>
        <dbReference type="WBParaSite" id="PTRK_0001024200.1"/>
    </source>
</evidence>
<comment type="similarity">
    <text evidence="1 10">Belongs to the eukaryotic-type primase small subunit family.</text>
</comment>
<dbReference type="SUPFAM" id="SSF56747">
    <property type="entry name" value="Prim-pol domain"/>
    <property type="match status" value="1"/>
</dbReference>
<evidence type="ECO:0000256" key="6">
    <source>
        <dbReference type="ARBA" id="ARBA00022705"/>
    </source>
</evidence>
<evidence type="ECO:0000256" key="5">
    <source>
        <dbReference type="ARBA" id="ARBA00022695"/>
    </source>
</evidence>
<keyword evidence="3 10" id="KW-0639">Primosome</keyword>
<evidence type="ECO:0000313" key="11">
    <source>
        <dbReference type="Proteomes" id="UP000038045"/>
    </source>
</evidence>
<dbReference type="FunFam" id="3.90.920.10:FF:000003">
    <property type="entry name" value="DNA primase"/>
    <property type="match status" value="1"/>
</dbReference>
<sequence>MVCEGAFVPEELENYLKPYYKHIFPISLFDPSKHFVNREFAFILENNVHFRYRSFENVEHFYQELCKTAPEKLDLGAIFNWPPKQHKFHSDYTPVEREFIIDIDLTDYDDSRTCCKQANICDKCFKFATIGIRILDNLLKEHFGFQHILFLFSGRRGIHCWVADEVARKMNNVVRGSVVGYIRLVTEHFVKNTIDVVKDQMHPVYEQSFDIILKSEIVQKMMCEQNWLDDEQFAEKTFQGQLGETIRDAFKELGNNKKLKWEFLKDFYYKNESNFTIHVLYKTKLRKFLLYKMYPRLDINVSTVTSHLLKSPFCIHPKTGCVAVPLDLNKLEEYKINEFPRIDQLIQELGENIDNPGDSKKYMKTSLNEYVNTFEEFVNNIINKKDL</sequence>
<evidence type="ECO:0000256" key="7">
    <source>
        <dbReference type="ARBA" id="ARBA00022723"/>
    </source>
</evidence>
<dbReference type="PANTHER" id="PTHR10536">
    <property type="entry name" value="DNA PRIMASE SMALL SUBUNIT"/>
    <property type="match status" value="1"/>
</dbReference>
<reference evidence="12" key="1">
    <citation type="submission" date="2017-02" db="UniProtKB">
        <authorList>
            <consortium name="WormBaseParasite"/>
        </authorList>
    </citation>
    <scope>IDENTIFICATION</scope>
</reference>
<keyword evidence="8" id="KW-0862">Zinc</keyword>
<keyword evidence="9" id="KW-0804">Transcription</keyword>
<dbReference type="GO" id="GO:0005658">
    <property type="term" value="C:alpha DNA polymerase:primase complex"/>
    <property type="evidence" value="ECO:0007669"/>
    <property type="project" value="UniProtKB-ARBA"/>
</dbReference>
<evidence type="ECO:0000256" key="8">
    <source>
        <dbReference type="ARBA" id="ARBA00022833"/>
    </source>
</evidence>
<keyword evidence="7" id="KW-0479">Metal-binding</keyword>
<evidence type="ECO:0000256" key="2">
    <source>
        <dbReference type="ARBA" id="ARBA00022478"/>
    </source>
</evidence>
<dbReference type="Gene3D" id="3.90.920.10">
    <property type="entry name" value="DNA primase, PRIM domain"/>
    <property type="match status" value="1"/>
</dbReference>
<dbReference type="GO" id="GO:0003899">
    <property type="term" value="F:DNA-directed RNA polymerase activity"/>
    <property type="evidence" value="ECO:0007669"/>
    <property type="project" value="InterPro"/>
</dbReference>
<dbReference type="InterPro" id="IPR002755">
    <property type="entry name" value="DNA_primase_S"/>
</dbReference>
<dbReference type="GO" id="GO:0006269">
    <property type="term" value="P:DNA replication, synthesis of primer"/>
    <property type="evidence" value="ECO:0007669"/>
    <property type="project" value="UniProtKB-KW"/>
</dbReference>
<keyword evidence="11" id="KW-1185">Reference proteome</keyword>
<keyword evidence="5" id="KW-0548">Nucleotidyltransferase</keyword>
<evidence type="ECO:0000256" key="10">
    <source>
        <dbReference type="RuleBase" id="RU003514"/>
    </source>
</evidence>
<dbReference type="STRING" id="131310.A0A0N4ZNX9"/>
<keyword evidence="2 10" id="KW-0240">DNA-directed RNA polymerase</keyword>
<dbReference type="NCBIfam" id="TIGR00335">
    <property type="entry name" value="primase_sml"/>
    <property type="match status" value="1"/>
</dbReference>
<dbReference type="WBParaSite" id="PTRK_0001024200.1">
    <property type="protein sequence ID" value="PTRK_0001024200.1"/>
    <property type="gene ID" value="PTRK_0001024200"/>
</dbReference>
<dbReference type="AlphaFoldDB" id="A0A0N4ZNX9"/>
<keyword evidence="4 10" id="KW-0808">Transferase</keyword>
<evidence type="ECO:0000256" key="9">
    <source>
        <dbReference type="ARBA" id="ARBA00023163"/>
    </source>
</evidence>
<proteinExistence type="inferred from homology"/>
<dbReference type="EC" id="2.7.7.-" evidence="10"/>
<dbReference type="CDD" id="cd04860">
    <property type="entry name" value="AE_Prim_S"/>
    <property type="match status" value="1"/>
</dbReference>
<dbReference type="GO" id="GO:0046872">
    <property type="term" value="F:metal ion binding"/>
    <property type="evidence" value="ECO:0007669"/>
    <property type="project" value="UniProtKB-KW"/>
</dbReference>
<name>A0A0N4ZNX9_PARTI</name>
<protein>
    <recommendedName>
        <fullName evidence="10">DNA primase</fullName>
        <ecNumber evidence="10">2.7.7.-</ecNumber>
    </recommendedName>
</protein>